<feature type="coiled-coil region" evidence="1">
    <location>
        <begin position="388"/>
        <end position="422"/>
    </location>
</feature>
<dbReference type="AlphaFoldDB" id="A0A0S4M6S7"/>
<evidence type="ECO:0000256" key="1">
    <source>
        <dbReference type="SAM" id="Coils"/>
    </source>
</evidence>
<sequence>MSNSKLHKSVRFPSDESLLVKVKEFRKTDPITLEEINVADMTATSILEKPTSNTLEEINVSDTPTISILKKPTSNPTSSIRRCYNYKHHVSDKIHPMSREHKNNTKTLSSFFVNFNENYTQPRYMRTKHVRPRCQNLKYYLPQNLVASQSSDAENSCKKLSQTTSQFSDEETNCKLFLQTASQINYKEINCKSFLQGCDNDLRNKEFLQACNKEFLQSCNKIDTWMMEAESLSIGGNNEFMINTRATGGNIKQPLTFSKSISPHFRPILEKLEKNMMKNDELSSLGSYRSLVIPTILFITRLTLEKVELEMDVLAKYIYSKLLALDIDTIKSLISEKKLGIYIEENFLSDLKADIKSKLKEAFEDNIEKHRTSINDIVKQAIERTDNISDLEAKDREKMEKAEKIEEKKEREEREEREFMEKFHCIISAVFYLMSSSVRTSELSRIVISMAEKKSTDFLRDH</sequence>
<name>A0A0S4M6S7_9BURK</name>
<dbReference type="EMBL" id="LN906597">
    <property type="protein sequence ID" value="CUT17974.1"/>
    <property type="molecule type" value="Genomic_DNA"/>
</dbReference>
<reference evidence="3" key="1">
    <citation type="submission" date="2015-11" db="EMBL/GenBank/DDBJ databases">
        <authorList>
            <person name="Seth-Smith H.M.B."/>
        </authorList>
    </citation>
    <scope>NUCLEOTIDE SEQUENCE [LARGE SCALE GENOMIC DNA]</scope>
    <source>
        <strain evidence="3">2013Ark11</strain>
    </source>
</reference>
<accession>A0A0S4M6S7</accession>
<evidence type="ECO:0000313" key="2">
    <source>
        <dbReference type="EMBL" id="CUT17974.1"/>
    </source>
</evidence>
<protein>
    <submittedName>
        <fullName evidence="2">Putative coiled coil protein</fullName>
    </submittedName>
</protein>
<evidence type="ECO:0000313" key="3">
    <source>
        <dbReference type="Proteomes" id="UP000198651"/>
    </source>
</evidence>
<proteinExistence type="predicted"/>
<keyword evidence="1" id="KW-0175">Coiled coil</keyword>
<keyword evidence="3" id="KW-1185">Reference proteome</keyword>
<organism evidence="2 3">
    <name type="scientific">Candidatus Ichthyocystis hellenicum</name>
    <dbReference type="NCBI Taxonomy" id="1561003"/>
    <lineage>
        <taxon>Bacteria</taxon>
        <taxon>Pseudomonadati</taxon>
        <taxon>Pseudomonadota</taxon>
        <taxon>Betaproteobacteria</taxon>
        <taxon>Burkholderiales</taxon>
        <taxon>Candidatus Ichthyocystis</taxon>
    </lineage>
</organism>
<gene>
    <name evidence="2" type="ORF">Ark11_1161</name>
</gene>
<dbReference type="RefSeq" id="WP_157722292.1">
    <property type="nucleotide sequence ID" value="NZ_LN906597.1"/>
</dbReference>
<dbReference type="Proteomes" id="UP000198651">
    <property type="component" value="Chromosome I"/>
</dbReference>